<dbReference type="InterPro" id="IPR025966">
    <property type="entry name" value="OppC_N"/>
</dbReference>
<keyword evidence="4" id="KW-0997">Cell inner membrane</keyword>
<keyword evidence="6" id="KW-0571">Peptide transport</keyword>
<dbReference type="Pfam" id="PF12911">
    <property type="entry name" value="OppC_N"/>
    <property type="match status" value="1"/>
</dbReference>
<feature type="domain" description="ABC transmembrane type-1" evidence="12">
    <location>
        <begin position="108"/>
        <end position="295"/>
    </location>
</feature>
<reference evidence="13" key="1">
    <citation type="submission" date="2018-06" db="EMBL/GenBank/DDBJ databases">
        <authorList>
            <person name="Zhirakovskaya E."/>
        </authorList>
    </citation>
    <scope>NUCLEOTIDE SEQUENCE</scope>
</reference>
<evidence type="ECO:0000256" key="9">
    <source>
        <dbReference type="ARBA" id="ARBA00023136"/>
    </source>
</evidence>
<feature type="transmembrane region" description="Helical" evidence="11">
    <location>
        <begin position="110"/>
        <end position="135"/>
    </location>
</feature>
<comment type="subcellular location">
    <subcellularLocation>
        <location evidence="1">Cell inner membrane</location>
        <topology evidence="1">Multi-pass membrane protein</topology>
    </subcellularLocation>
</comment>
<evidence type="ECO:0000256" key="10">
    <source>
        <dbReference type="ARBA" id="ARBA00072251"/>
    </source>
</evidence>
<evidence type="ECO:0000256" key="8">
    <source>
        <dbReference type="ARBA" id="ARBA00022989"/>
    </source>
</evidence>
<keyword evidence="9 11" id="KW-0472">Membrane</keyword>
<evidence type="ECO:0000256" key="3">
    <source>
        <dbReference type="ARBA" id="ARBA00022475"/>
    </source>
</evidence>
<feature type="transmembrane region" description="Helical" evidence="11">
    <location>
        <begin position="171"/>
        <end position="190"/>
    </location>
</feature>
<evidence type="ECO:0000259" key="12">
    <source>
        <dbReference type="PROSITE" id="PS50928"/>
    </source>
</evidence>
<dbReference type="PANTHER" id="PTHR43386:SF2">
    <property type="entry name" value="OLIGOPEPTIDE TRANSPORT SYSTEM PERMEASE PROTEIN OPPC"/>
    <property type="match status" value="1"/>
</dbReference>
<organism evidence="13">
    <name type="scientific">hydrothermal vent metagenome</name>
    <dbReference type="NCBI Taxonomy" id="652676"/>
    <lineage>
        <taxon>unclassified sequences</taxon>
        <taxon>metagenomes</taxon>
        <taxon>ecological metagenomes</taxon>
    </lineage>
</organism>
<evidence type="ECO:0000256" key="1">
    <source>
        <dbReference type="ARBA" id="ARBA00004429"/>
    </source>
</evidence>
<dbReference type="InterPro" id="IPR050366">
    <property type="entry name" value="BP-dependent_transpt_permease"/>
</dbReference>
<proteinExistence type="predicted"/>
<keyword evidence="5 11" id="KW-0812">Transmembrane</keyword>
<dbReference type="EMBL" id="UOEO01000030">
    <property type="protein sequence ID" value="VAW15395.1"/>
    <property type="molecule type" value="Genomic_DNA"/>
</dbReference>
<dbReference type="Pfam" id="PF00528">
    <property type="entry name" value="BPD_transp_1"/>
    <property type="match status" value="1"/>
</dbReference>
<keyword evidence="8 11" id="KW-1133">Transmembrane helix</keyword>
<dbReference type="GO" id="GO:0015031">
    <property type="term" value="P:protein transport"/>
    <property type="evidence" value="ECO:0007669"/>
    <property type="project" value="UniProtKB-KW"/>
</dbReference>
<keyword evidence="7" id="KW-0653">Protein transport</keyword>
<dbReference type="GO" id="GO:0005886">
    <property type="term" value="C:plasma membrane"/>
    <property type="evidence" value="ECO:0007669"/>
    <property type="project" value="UniProtKB-SubCell"/>
</dbReference>
<sequence length="310" mass="33708">MIAANSQNVEKLADNLANMEVVKGRSLWQDAMARFFHNKAAVTSLILLTLIVLFSIVGPYFAVWSNEEIDWSRLGKAAELGAPSLANGHFFGIDNLGRDLYSRVIQGTQISLMVGIIGAMIAVGVGTLYGAVAGYFGGRVDSVMMRIVDILMSIPYMFILILLLVVFGRSIIMLFVGIGLVSWLGMARIVRGQTMSIKNKEFVEAAIATGVPSFTIIVRHIVPNLMGVVVVYATLLVPEMILTESFISFLGLGVQEPNTSWGALISNGAGTMQYGTIWQLAIPLAFFVVALFSFFFIGDGLRDALDPKDR</sequence>
<keyword evidence="2" id="KW-0813">Transport</keyword>
<dbReference type="CDD" id="cd06261">
    <property type="entry name" value="TM_PBP2"/>
    <property type="match status" value="1"/>
</dbReference>
<evidence type="ECO:0000313" key="13">
    <source>
        <dbReference type="EMBL" id="VAW15395.1"/>
    </source>
</evidence>
<protein>
    <recommendedName>
        <fullName evidence="10">Oligopeptide transport system permease protein OppC</fullName>
    </recommendedName>
</protein>
<feature type="transmembrane region" description="Helical" evidence="11">
    <location>
        <begin position="275"/>
        <end position="297"/>
    </location>
</feature>
<gene>
    <name evidence="13" type="ORF">MNBD_ALPHA12-938</name>
</gene>
<dbReference type="GO" id="GO:0055085">
    <property type="term" value="P:transmembrane transport"/>
    <property type="evidence" value="ECO:0007669"/>
    <property type="project" value="InterPro"/>
</dbReference>
<evidence type="ECO:0000256" key="2">
    <source>
        <dbReference type="ARBA" id="ARBA00022448"/>
    </source>
</evidence>
<feature type="transmembrane region" description="Helical" evidence="11">
    <location>
        <begin position="147"/>
        <end position="165"/>
    </location>
</feature>
<keyword evidence="3" id="KW-1003">Cell membrane</keyword>
<dbReference type="InterPro" id="IPR000515">
    <property type="entry name" value="MetI-like"/>
</dbReference>
<evidence type="ECO:0000256" key="4">
    <source>
        <dbReference type="ARBA" id="ARBA00022519"/>
    </source>
</evidence>
<dbReference type="GO" id="GO:0015833">
    <property type="term" value="P:peptide transport"/>
    <property type="evidence" value="ECO:0007669"/>
    <property type="project" value="UniProtKB-KW"/>
</dbReference>
<evidence type="ECO:0000256" key="7">
    <source>
        <dbReference type="ARBA" id="ARBA00022927"/>
    </source>
</evidence>
<dbReference type="Gene3D" id="1.10.3720.10">
    <property type="entry name" value="MetI-like"/>
    <property type="match status" value="1"/>
</dbReference>
<dbReference type="InterPro" id="IPR035906">
    <property type="entry name" value="MetI-like_sf"/>
</dbReference>
<dbReference type="AlphaFoldDB" id="A0A3B0TAC5"/>
<name>A0A3B0TAC5_9ZZZZ</name>
<evidence type="ECO:0000256" key="6">
    <source>
        <dbReference type="ARBA" id="ARBA00022856"/>
    </source>
</evidence>
<evidence type="ECO:0000256" key="5">
    <source>
        <dbReference type="ARBA" id="ARBA00022692"/>
    </source>
</evidence>
<dbReference type="SUPFAM" id="SSF161098">
    <property type="entry name" value="MetI-like"/>
    <property type="match status" value="1"/>
</dbReference>
<feature type="transmembrane region" description="Helical" evidence="11">
    <location>
        <begin position="228"/>
        <end position="254"/>
    </location>
</feature>
<dbReference type="PANTHER" id="PTHR43386">
    <property type="entry name" value="OLIGOPEPTIDE TRANSPORT SYSTEM PERMEASE PROTEIN APPC"/>
    <property type="match status" value="1"/>
</dbReference>
<accession>A0A3B0TAC5</accession>
<evidence type="ECO:0000256" key="11">
    <source>
        <dbReference type="SAM" id="Phobius"/>
    </source>
</evidence>
<feature type="transmembrane region" description="Helical" evidence="11">
    <location>
        <begin position="40"/>
        <end position="62"/>
    </location>
</feature>
<dbReference type="PROSITE" id="PS50928">
    <property type="entry name" value="ABC_TM1"/>
    <property type="match status" value="1"/>
</dbReference>